<dbReference type="STRING" id="879819.A0A0J0XN45"/>
<keyword evidence="2 5" id="KW-0479">Metal-binding</keyword>
<dbReference type="InterPro" id="IPR013154">
    <property type="entry name" value="ADH-like_N"/>
</dbReference>
<dbReference type="InterPro" id="IPR002328">
    <property type="entry name" value="ADH_Zn_CS"/>
</dbReference>
<dbReference type="GeneID" id="28980962"/>
<dbReference type="OrthoDB" id="1879366at2759"/>
<evidence type="ECO:0000256" key="2">
    <source>
        <dbReference type="ARBA" id="ARBA00022723"/>
    </source>
</evidence>
<evidence type="ECO:0000256" key="1">
    <source>
        <dbReference type="ARBA" id="ARBA00001947"/>
    </source>
</evidence>
<accession>A0A0J0XN45</accession>
<dbReference type="Gene3D" id="3.40.50.720">
    <property type="entry name" value="NAD(P)-binding Rossmann-like Domain"/>
    <property type="match status" value="1"/>
</dbReference>
<comment type="similarity">
    <text evidence="5">Belongs to the zinc-containing alcohol dehydrogenase family.</text>
</comment>
<dbReference type="PANTHER" id="PTHR42683">
    <property type="entry name" value="ALDEHYDE REDUCTASE"/>
    <property type="match status" value="1"/>
</dbReference>
<dbReference type="SUPFAM" id="SSF51735">
    <property type="entry name" value="NAD(P)-binding Rossmann-fold domains"/>
    <property type="match status" value="1"/>
</dbReference>
<evidence type="ECO:0000259" key="6">
    <source>
        <dbReference type="SMART" id="SM00829"/>
    </source>
</evidence>
<feature type="domain" description="Enoyl reductase (ER)" evidence="6">
    <location>
        <begin position="18"/>
        <end position="354"/>
    </location>
</feature>
<protein>
    <submittedName>
        <fullName evidence="7">GroES-like protein</fullName>
    </submittedName>
</protein>
<dbReference type="EMBL" id="KQ087204">
    <property type="protein sequence ID" value="KLT42541.1"/>
    <property type="molecule type" value="Genomic_DNA"/>
</dbReference>
<sequence length="358" mass="38344">MSADIPTKFTGHAAMGPQDEKSFALEEHAYTPRKFDDDDIIIKIECCGICGTDVHVITCGWEKHDRFPAIVGHEIVGRVVKAGPKSGHKVGDRVGYGAECGSCRECGNCKNNLENYCLKGNRGTYQGKTNDSVQPYTQGGYADYYQASGHFAIPIPDELDSAVAAPMLCAGVTVYSPLKRWGAGPGKKVGIVGIGGLGHLGVQFAAALGADTYAISHSNSKKEDAIKLGAKGFVATADKEAALAEHGNSFDIIIVTSYQEDMPLSEFYLPLLKIGGNMVIVGLPNSGLPKVPSRPLFGKSLSGSLIGSPAELRDMFKLAVEKGVKTWIETRPMKEANKALNDFAAGKPRYRYVLVNEN</sequence>
<gene>
    <name evidence="7" type="ORF">CC85DRAFT_245735</name>
</gene>
<dbReference type="SMART" id="SM00829">
    <property type="entry name" value="PKS_ER"/>
    <property type="match status" value="1"/>
</dbReference>
<keyword evidence="8" id="KW-1185">Reference proteome</keyword>
<dbReference type="FunFam" id="3.40.50.720:FF:000022">
    <property type="entry name" value="Cinnamyl alcohol dehydrogenase"/>
    <property type="match status" value="1"/>
</dbReference>
<organism evidence="7 8">
    <name type="scientific">Cutaneotrichosporon oleaginosum</name>
    <dbReference type="NCBI Taxonomy" id="879819"/>
    <lineage>
        <taxon>Eukaryota</taxon>
        <taxon>Fungi</taxon>
        <taxon>Dikarya</taxon>
        <taxon>Basidiomycota</taxon>
        <taxon>Agaricomycotina</taxon>
        <taxon>Tremellomycetes</taxon>
        <taxon>Trichosporonales</taxon>
        <taxon>Trichosporonaceae</taxon>
        <taxon>Cutaneotrichosporon</taxon>
    </lineage>
</organism>
<proteinExistence type="inferred from homology"/>
<evidence type="ECO:0000313" key="7">
    <source>
        <dbReference type="EMBL" id="KLT42541.1"/>
    </source>
</evidence>
<dbReference type="InterPro" id="IPR047109">
    <property type="entry name" value="CAD-like"/>
</dbReference>
<evidence type="ECO:0000256" key="3">
    <source>
        <dbReference type="ARBA" id="ARBA00022833"/>
    </source>
</evidence>
<dbReference type="InterPro" id="IPR013149">
    <property type="entry name" value="ADH-like_C"/>
</dbReference>
<dbReference type="Pfam" id="PF08240">
    <property type="entry name" value="ADH_N"/>
    <property type="match status" value="1"/>
</dbReference>
<dbReference type="GO" id="GO:0008270">
    <property type="term" value="F:zinc ion binding"/>
    <property type="evidence" value="ECO:0007669"/>
    <property type="project" value="InterPro"/>
</dbReference>
<keyword evidence="3 5" id="KW-0862">Zinc</keyword>
<dbReference type="Pfam" id="PF00107">
    <property type="entry name" value="ADH_zinc_N"/>
    <property type="match status" value="1"/>
</dbReference>
<dbReference type="RefSeq" id="XP_018279032.1">
    <property type="nucleotide sequence ID" value="XM_018420359.1"/>
</dbReference>
<dbReference type="SUPFAM" id="SSF50129">
    <property type="entry name" value="GroES-like"/>
    <property type="match status" value="1"/>
</dbReference>
<dbReference type="Proteomes" id="UP000053611">
    <property type="component" value="Unassembled WGS sequence"/>
</dbReference>
<evidence type="ECO:0000313" key="8">
    <source>
        <dbReference type="Proteomes" id="UP000053611"/>
    </source>
</evidence>
<dbReference type="InterPro" id="IPR020843">
    <property type="entry name" value="ER"/>
</dbReference>
<dbReference type="AlphaFoldDB" id="A0A0J0XN45"/>
<keyword evidence="4" id="KW-0560">Oxidoreductase</keyword>
<evidence type="ECO:0000256" key="5">
    <source>
        <dbReference type="RuleBase" id="RU361277"/>
    </source>
</evidence>
<comment type="cofactor">
    <cofactor evidence="1 5">
        <name>Zn(2+)</name>
        <dbReference type="ChEBI" id="CHEBI:29105"/>
    </cofactor>
</comment>
<dbReference type="GO" id="GO:0016616">
    <property type="term" value="F:oxidoreductase activity, acting on the CH-OH group of donors, NAD or NADP as acceptor"/>
    <property type="evidence" value="ECO:0007669"/>
    <property type="project" value="InterPro"/>
</dbReference>
<evidence type="ECO:0000256" key="4">
    <source>
        <dbReference type="ARBA" id="ARBA00023002"/>
    </source>
</evidence>
<name>A0A0J0XN45_9TREE</name>
<dbReference type="InterPro" id="IPR011032">
    <property type="entry name" value="GroES-like_sf"/>
</dbReference>
<dbReference type="InterPro" id="IPR036291">
    <property type="entry name" value="NAD(P)-bd_dom_sf"/>
</dbReference>
<reference evidence="7 8" key="1">
    <citation type="submission" date="2015-03" db="EMBL/GenBank/DDBJ databases">
        <title>Genomics and transcriptomics of the oil-accumulating basidiomycete yeast T. oleaginosus allow insights into substrate utilization and the diverse evolutionary trajectories of mating systems in fungi.</title>
        <authorList>
            <consortium name="DOE Joint Genome Institute"/>
            <person name="Kourist R."/>
            <person name="Kracht O."/>
            <person name="Bracharz F."/>
            <person name="Lipzen A."/>
            <person name="Nolan M."/>
            <person name="Ohm R."/>
            <person name="Grigoriev I."/>
            <person name="Sun S."/>
            <person name="Heitman J."/>
            <person name="Bruck T."/>
            <person name="Nowrousian M."/>
        </authorList>
    </citation>
    <scope>NUCLEOTIDE SEQUENCE [LARGE SCALE GENOMIC DNA]</scope>
    <source>
        <strain evidence="7 8">IBC0246</strain>
    </source>
</reference>
<dbReference type="PROSITE" id="PS00059">
    <property type="entry name" value="ADH_ZINC"/>
    <property type="match status" value="1"/>
</dbReference>
<dbReference type="CDD" id="cd05283">
    <property type="entry name" value="CAD1"/>
    <property type="match status" value="1"/>
</dbReference>
<dbReference type="Gene3D" id="3.90.180.10">
    <property type="entry name" value="Medium-chain alcohol dehydrogenases, catalytic domain"/>
    <property type="match status" value="1"/>
</dbReference>